<gene>
    <name evidence="1" type="ORF">EGYM00163_LOCUS37865</name>
</gene>
<accession>A0A7S4G671</accession>
<dbReference type="EMBL" id="HBJA01109800">
    <property type="protein sequence ID" value="CAE0826608.1"/>
    <property type="molecule type" value="Transcribed_RNA"/>
</dbReference>
<protein>
    <submittedName>
        <fullName evidence="1">Uncharacterized protein</fullName>
    </submittedName>
</protein>
<name>A0A7S4G671_9EUGL</name>
<evidence type="ECO:0000313" key="1">
    <source>
        <dbReference type="EMBL" id="CAE0826608.1"/>
    </source>
</evidence>
<proteinExistence type="predicted"/>
<dbReference type="AlphaFoldDB" id="A0A7S4G671"/>
<sequence>MRIKFRVLVLIHPQFHHLFFLGLNPQTALTNSLSASDSGEDDEVHRAWIRAAQVIKGWGHLLEGKLNFMNNIVNLPKNKKPNGVPKAGTSCTKACPKRCAVAEDDAPGWAGSVSHSSCCPWRVGACSLQKTRSPSTVTILSVHK</sequence>
<organism evidence="1">
    <name type="scientific">Eutreptiella gymnastica</name>
    <dbReference type="NCBI Taxonomy" id="73025"/>
    <lineage>
        <taxon>Eukaryota</taxon>
        <taxon>Discoba</taxon>
        <taxon>Euglenozoa</taxon>
        <taxon>Euglenida</taxon>
        <taxon>Spirocuta</taxon>
        <taxon>Euglenophyceae</taxon>
        <taxon>Eutreptiales</taxon>
        <taxon>Eutreptiaceae</taxon>
        <taxon>Eutreptiella</taxon>
    </lineage>
</organism>
<reference evidence="1" key="1">
    <citation type="submission" date="2021-01" db="EMBL/GenBank/DDBJ databases">
        <authorList>
            <person name="Corre E."/>
            <person name="Pelletier E."/>
            <person name="Niang G."/>
            <person name="Scheremetjew M."/>
            <person name="Finn R."/>
            <person name="Kale V."/>
            <person name="Holt S."/>
            <person name="Cochrane G."/>
            <person name="Meng A."/>
            <person name="Brown T."/>
            <person name="Cohen L."/>
        </authorList>
    </citation>
    <scope>NUCLEOTIDE SEQUENCE</scope>
    <source>
        <strain evidence="1">CCMP1594</strain>
    </source>
</reference>